<comment type="subcellular location">
    <subcellularLocation>
        <location evidence="1 7">Cell membrane</location>
        <topology evidence="1 7">Multi-pass membrane protein</topology>
    </subcellularLocation>
</comment>
<dbReference type="KEGG" id="cheb:HH215_27610"/>
<keyword evidence="6 7" id="KW-0472">Membrane</keyword>
<feature type="transmembrane region" description="Helical" evidence="7">
    <location>
        <begin position="262"/>
        <end position="282"/>
    </location>
</feature>
<reference evidence="9 10" key="1">
    <citation type="submission" date="2020-04" db="EMBL/GenBank/DDBJ databases">
        <title>Genome sequencing of novel species.</title>
        <authorList>
            <person name="Heo J."/>
            <person name="Kim S.-J."/>
            <person name="Kim J.-S."/>
            <person name="Hong S.-B."/>
            <person name="Kwon S.-W."/>
        </authorList>
    </citation>
    <scope>NUCLEOTIDE SEQUENCE [LARGE SCALE GENOMIC DNA]</scope>
    <source>
        <strain evidence="9 10">MFER-1</strain>
    </source>
</reference>
<dbReference type="SUPFAM" id="SSF161098">
    <property type="entry name" value="MetI-like"/>
    <property type="match status" value="1"/>
</dbReference>
<dbReference type="PANTHER" id="PTHR43744:SF9">
    <property type="entry name" value="POLYGALACTURONAN_RHAMNOGALACTURONAN TRANSPORT SYSTEM PERMEASE PROTEIN YTCP"/>
    <property type="match status" value="1"/>
</dbReference>
<gene>
    <name evidence="9" type="ORF">HH215_27610</name>
</gene>
<keyword evidence="3" id="KW-1003">Cell membrane</keyword>
<dbReference type="InterPro" id="IPR000515">
    <property type="entry name" value="MetI-like"/>
</dbReference>
<dbReference type="AlphaFoldDB" id="A0A7Z2VNI0"/>
<proteinExistence type="inferred from homology"/>
<evidence type="ECO:0000313" key="10">
    <source>
        <dbReference type="Proteomes" id="UP000502248"/>
    </source>
</evidence>
<organism evidence="9 10">
    <name type="scientific">Cohnella herbarum</name>
    <dbReference type="NCBI Taxonomy" id="2728023"/>
    <lineage>
        <taxon>Bacteria</taxon>
        <taxon>Bacillati</taxon>
        <taxon>Bacillota</taxon>
        <taxon>Bacilli</taxon>
        <taxon>Bacillales</taxon>
        <taxon>Paenibacillaceae</taxon>
        <taxon>Cohnella</taxon>
    </lineage>
</organism>
<evidence type="ECO:0000256" key="4">
    <source>
        <dbReference type="ARBA" id="ARBA00022692"/>
    </source>
</evidence>
<dbReference type="Gene3D" id="1.10.3720.10">
    <property type="entry name" value="MetI-like"/>
    <property type="match status" value="1"/>
</dbReference>
<feature type="transmembrane region" description="Helical" evidence="7">
    <location>
        <begin position="12"/>
        <end position="33"/>
    </location>
</feature>
<evidence type="ECO:0000256" key="5">
    <source>
        <dbReference type="ARBA" id="ARBA00022989"/>
    </source>
</evidence>
<sequence length="297" mass="33162">MRTNKHGTADFFINVVLYAGLALFGAMTVYPFLNLFAISFNDPLDTIRGGIYLLPRIWSLDNYSIIFSNDRLLGAFLLSIARTIAGTVLGILCTAMFAYALSLKEFMLRKAFNSALVFTLYINGGLIPTYLLIKNLHLMNNFLVYLLPLLVNAFFIIIMRSYFETLPSGLTESAKIDGAGHFQTLFRILLPVSLPVLATITLFVAVTHWNSWFDNYLYASRSPHLSLLQYELMKILLSAMNQSVAQQAHIGESTVSAVTPQAIRAAMTIVVTVPILVVYPFLQNYFIQGMTVGAMKE</sequence>
<dbReference type="InterPro" id="IPR035906">
    <property type="entry name" value="MetI-like_sf"/>
</dbReference>
<protein>
    <submittedName>
        <fullName evidence="9">Carbohydrate ABC transporter permease</fullName>
    </submittedName>
</protein>
<dbReference type="Pfam" id="PF00528">
    <property type="entry name" value="BPD_transp_1"/>
    <property type="match status" value="1"/>
</dbReference>
<dbReference type="CDD" id="cd06261">
    <property type="entry name" value="TM_PBP2"/>
    <property type="match status" value="1"/>
</dbReference>
<keyword evidence="10" id="KW-1185">Reference proteome</keyword>
<comment type="similarity">
    <text evidence="7">Belongs to the binding-protein-dependent transport system permease family.</text>
</comment>
<name>A0A7Z2VNI0_9BACL</name>
<evidence type="ECO:0000256" key="6">
    <source>
        <dbReference type="ARBA" id="ARBA00023136"/>
    </source>
</evidence>
<dbReference type="RefSeq" id="WP_169282817.1">
    <property type="nucleotide sequence ID" value="NZ_CP051680.1"/>
</dbReference>
<feature type="transmembrane region" description="Helical" evidence="7">
    <location>
        <begin position="184"/>
        <end position="206"/>
    </location>
</feature>
<dbReference type="EMBL" id="CP051680">
    <property type="protein sequence ID" value="QJD86568.1"/>
    <property type="molecule type" value="Genomic_DNA"/>
</dbReference>
<accession>A0A7Z2VNI0</accession>
<evidence type="ECO:0000256" key="1">
    <source>
        <dbReference type="ARBA" id="ARBA00004651"/>
    </source>
</evidence>
<feature type="domain" description="ABC transmembrane type-1" evidence="8">
    <location>
        <begin position="72"/>
        <end position="282"/>
    </location>
</feature>
<dbReference type="Proteomes" id="UP000502248">
    <property type="component" value="Chromosome"/>
</dbReference>
<keyword evidence="2 7" id="KW-0813">Transport</keyword>
<dbReference type="PANTHER" id="PTHR43744">
    <property type="entry name" value="ABC TRANSPORTER PERMEASE PROTEIN MG189-RELATED-RELATED"/>
    <property type="match status" value="1"/>
</dbReference>
<evidence type="ECO:0000259" key="8">
    <source>
        <dbReference type="PROSITE" id="PS50928"/>
    </source>
</evidence>
<feature type="transmembrane region" description="Helical" evidence="7">
    <location>
        <begin position="145"/>
        <end position="163"/>
    </location>
</feature>
<evidence type="ECO:0000313" key="9">
    <source>
        <dbReference type="EMBL" id="QJD86568.1"/>
    </source>
</evidence>
<evidence type="ECO:0000256" key="7">
    <source>
        <dbReference type="RuleBase" id="RU363032"/>
    </source>
</evidence>
<keyword evidence="5 7" id="KW-1133">Transmembrane helix</keyword>
<dbReference type="PROSITE" id="PS50928">
    <property type="entry name" value="ABC_TM1"/>
    <property type="match status" value="1"/>
</dbReference>
<evidence type="ECO:0000256" key="3">
    <source>
        <dbReference type="ARBA" id="ARBA00022475"/>
    </source>
</evidence>
<evidence type="ECO:0000256" key="2">
    <source>
        <dbReference type="ARBA" id="ARBA00022448"/>
    </source>
</evidence>
<dbReference type="GO" id="GO:0055085">
    <property type="term" value="P:transmembrane transport"/>
    <property type="evidence" value="ECO:0007669"/>
    <property type="project" value="InterPro"/>
</dbReference>
<keyword evidence="4 7" id="KW-0812">Transmembrane</keyword>
<feature type="transmembrane region" description="Helical" evidence="7">
    <location>
        <begin position="72"/>
        <end position="99"/>
    </location>
</feature>
<dbReference type="GO" id="GO:0005886">
    <property type="term" value="C:plasma membrane"/>
    <property type="evidence" value="ECO:0007669"/>
    <property type="project" value="UniProtKB-SubCell"/>
</dbReference>
<feature type="transmembrane region" description="Helical" evidence="7">
    <location>
        <begin position="111"/>
        <end position="133"/>
    </location>
</feature>